<dbReference type="Proteomes" id="UP001165065">
    <property type="component" value="Unassembled WGS sequence"/>
</dbReference>
<name>A0A9W7FWI9_9STRA</name>
<proteinExistence type="predicted"/>
<feature type="region of interest" description="Disordered" evidence="1">
    <location>
        <begin position="120"/>
        <end position="161"/>
    </location>
</feature>
<evidence type="ECO:0000256" key="1">
    <source>
        <dbReference type="SAM" id="MobiDB-lite"/>
    </source>
</evidence>
<protein>
    <submittedName>
        <fullName evidence="2">Uncharacterized protein</fullName>
    </submittedName>
</protein>
<feature type="compositionally biased region" description="Basic and acidic residues" evidence="1">
    <location>
        <begin position="131"/>
        <end position="161"/>
    </location>
</feature>
<dbReference type="AlphaFoldDB" id="A0A9W7FWI9"/>
<accession>A0A9W7FWI9</accession>
<feature type="region of interest" description="Disordered" evidence="1">
    <location>
        <begin position="210"/>
        <end position="230"/>
    </location>
</feature>
<feature type="region of interest" description="Disordered" evidence="1">
    <location>
        <begin position="248"/>
        <end position="271"/>
    </location>
</feature>
<feature type="compositionally biased region" description="Low complexity" evidence="1">
    <location>
        <begin position="214"/>
        <end position="224"/>
    </location>
</feature>
<evidence type="ECO:0000313" key="3">
    <source>
        <dbReference type="Proteomes" id="UP001165065"/>
    </source>
</evidence>
<feature type="compositionally biased region" description="Basic and acidic residues" evidence="1">
    <location>
        <begin position="252"/>
        <end position="271"/>
    </location>
</feature>
<gene>
    <name evidence="2" type="ORF">TrCOL_g12289</name>
</gene>
<keyword evidence="3" id="KW-1185">Reference proteome</keyword>
<organism evidence="2 3">
    <name type="scientific">Triparma columacea</name>
    <dbReference type="NCBI Taxonomy" id="722753"/>
    <lineage>
        <taxon>Eukaryota</taxon>
        <taxon>Sar</taxon>
        <taxon>Stramenopiles</taxon>
        <taxon>Ochrophyta</taxon>
        <taxon>Bolidophyceae</taxon>
        <taxon>Parmales</taxon>
        <taxon>Triparmaceae</taxon>
        <taxon>Triparma</taxon>
    </lineage>
</organism>
<dbReference type="OrthoDB" id="10517606at2759"/>
<reference evidence="3" key="1">
    <citation type="journal article" date="2023" name="Commun. Biol.">
        <title>Genome analysis of Parmales, the sister group of diatoms, reveals the evolutionary specialization of diatoms from phago-mixotrophs to photoautotrophs.</title>
        <authorList>
            <person name="Ban H."/>
            <person name="Sato S."/>
            <person name="Yoshikawa S."/>
            <person name="Yamada K."/>
            <person name="Nakamura Y."/>
            <person name="Ichinomiya M."/>
            <person name="Sato N."/>
            <person name="Blanc-Mathieu R."/>
            <person name="Endo H."/>
            <person name="Kuwata A."/>
            <person name="Ogata H."/>
        </authorList>
    </citation>
    <scope>NUCLEOTIDE SEQUENCE [LARGE SCALE GENOMIC DNA]</scope>
</reference>
<dbReference type="EMBL" id="BRYA01000510">
    <property type="protein sequence ID" value="GMI20442.1"/>
    <property type="molecule type" value="Genomic_DNA"/>
</dbReference>
<comment type="caution">
    <text evidence="2">The sequence shown here is derived from an EMBL/GenBank/DDBJ whole genome shotgun (WGS) entry which is preliminary data.</text>
</comment>
<evidence type="ECO:0000313" key="2">
    <source>
        <dbReference type="EMBL" id="GMI20442.1"/>
    </source>
</evidence>
<sequence>MREGPYTDIDRPLSPSDESRLVDRFYKLLDEECNGNEKEAYLKLSSMTGYGIPRVRAVVHLSKMEDELRLSNPELVHDDLHEHVWKGIEETLMDAQHEGIRVREINDFRENDVSLQVYNPGISVSDPLGDGTERGMMEEERKREDAARRKDEDDARERRRREEIDSKVVFDEGKEVEVGERIQEVIEKAKKLGGKGMSKRWKYAVKDISKVKDSTSPPSTSSPRKSIRSKMVRDVAIVDFRDGKKGRVGKASWKESKEMTWGGEKGRGRLW</sequence>